<evidence type="ECO:0000256" key="1">
    <source>
        <dbReference type="SAM" id="Phobius"/>
    </source>
</evidence>
<feature type="transmembrane region" description="Helical" evidence="1">
    <location>
        <begin position="31"/>
        <end position="51"/>
    </location>
</feature>
<proteinExistence type="predicted"/>
<sequence length="156" mass="16906">MTGIVKVGSGIGMFIMPIVVNWLIFSRGWRTSYIIMGIIALVFVISIAQLLRRDPEQMRQLPDGEEKANAGSLNLADWGLSLREAIRTRQFLVICGIYFAILFCAQALAVHIVPHAMDLEISPTNAANVLAAIGGISIVGRFVMGSAGDRIGHKLA</sequence>
<dbReference type="PANTHER" id="PTHR11360">
    <property type="entry name" value="MONOCARBOXYLATE TRANSPORTER"/>
    <property type="match status" value="1"/>
</dbReference>
<protein>
    <recommendedName>
        <fullName evidence="2">Major facilitator superfamily (MFS) profile domain-containing protein</fullName>
    </recommendedName>
</protein>
<organism evidence="3">
    <name type="scientific">marine sediment metagenome</name>
    <dbReference type="NCBI Taxonomy" id="412755"/>
    <lineage>
        <taxon>unclassified sequences</taxon>
        <taxon>metagenomes</taxon>
        <taxon>ecological metagenomes</taxon>
    </lineage>
</organism>
<feature type="transmembrane region" description="Helical" evidence="1">
    <location>
        <begin position="7"/>
        <end position="25"/>
    </location>
</feature>
<dbReference type="InterPro" id="IPR020846">
    <property type="entry name" value="MFS_dom"/>
</dbReference>
<dbReference type="InterPro" id="IPR036259">
    <property type="entry name" value="MFS_trans_sf"/>
</dbReference>
<feature type="transmembrane region" description="Helical" evidence="1">
    <location>
        <begin position="91"/>
        <end position="113"/>
    </location>
</feature>
<dbReference type="Pfam" id="PF07690">
    <property type="entry name" value="MFS_1"/>
    <property type="match status" value="1"/>
</dbReference>
<keyword evidence="1" id="KW-0472">Membrane</keyword>
<dbReference type="GO" id="GO:0022857">
    <property type="term" value="F:transmembrane transporter activity"/>
    <property type="evidence" value="ECO:0007669"/>
    <property type="project" value="InterPro"/>
</dbReference>
<comment type="caution">
    <text evidence="3">The sequence shown here is derived from an EMBL/GenBank/DDBJ whole genome shotgun (WGS) entry which is preliminary data.</text>
</comment>
<name>X1UUY9_9ZZZZ</name>
<dbReference type="InterPro" id="IPR050327">
    <property type="entry name" value="Proton-linked_MCT"/>
</dbReference>
<dbReference type="SUPFAM" id="SSF103473">
    <property type="entry name" value="MFS general substrate transporter"/>
    <property type="match status" value="1"/>
</dbReference>
<keyword evidence="1" id="KW-0812">Transmembrane</keyword>
<feature type="non-terminal residue" evidence="3">
    <location>
        <position position="156"/>
    </location>
</feature>
<keyword evidence="1" id="KW-1133">Transmembrane helix</keyword>
<accession>X1UUY9</accession>
<dbReference type="PANTHER" id="PTHR11360:SF284">
    <property type="entry name" value="EG:103B4.3 PROTEIN-RELATED"/>
    <property type="match status" value="1"/>
</dbReference>
<dbReference type="AlphaFoldDB" id="X1UUY9"/>
<dbReference type="EMBL" id="BARW01030575">
    <property type="protein sequence ID" value="GAJ07417.1"/>
    <property type="molecule type" value="Genomic_DNA"/>
</dbReference>
<feature type="domain" description="Major facilitator superfamily (MFS) profile" evidence="2">
    <location>
        <begin position="1"/>
        <end position="156"/>
    </location>
</feature>
<evidence type="ECO:0000313" key="3">
    <source>
        <dbReference type="EMBL" id="GAJ07417.1"/>
    </source>
</evidence>
<evidence type="ECO:0000259" key="2">
    <source>
        <dbReference type="PROSITE" id="PS50850"/>
    </source>
</evidence>
<reference evidence="3" key="1">
    <citation type="journal article" date="2014" name="Front. Microbiol.">
        <title>High frequency of phylogenetically diverse reductive dehalogenase-homologous genes in deep subseafloor sedimentary metagenomes.</title>
        <authorList>
            <person name="Kawai M."/>
            <person name="Futagami T."/>
            <person name="Toyoda A."/>
            <person name="Takaki Y."/>
            <person name="Nishi S."/>
            <person name="Hori S."/>
            <person name="Arai W."/>
            <person name="Tsubouchi T."/>
            <person name="Morono Y."/>
            <person name="Uchiyama I."/>
            <person name="Ito T."/>
            <person name="Fujiyama A."/>
            <person name="Inagaki F."/>
            <person name="Takami H."/>
        </authorList>
    </citation>
    <scope>NUCLEOTIDE SEQUENCE</scope>
    <source>
        <strain evidence="3">Expedition CK06-06</strain>
    </source>
</reference>
<feature type="transmembrane region" description="Helical" evidence="1">
    <location>
        <begin position="125"/>
        <end position="144"/>
    </location>
</feature>
<dbReference type="Gene3D" id="1.20.1250.20">
    <property type="entry name" value="MFS general substrate transporter like domains"/>
    <property type="match status" value="2"/>
</dbReference>
<dbReference type="InterPro" id="IPR011701">
    <property type="entry name" value="MFS"/>
</dbReference>
<dbReference type="PROSITE" id="PS50850">
    <property type="entry name" value="MFS"/>
    <property type="match status" value="1"/>
</dbReference>
<gene>
    <name evidence="3" type="ORF">S12H4_48848</name>
</gene>